<organism evidence="1 2">
    <name type="scientific">Brachionus plicatilis</name>
    <name type="common">Marine rotifer</name>
    <name type="synonym">Brachionus muelleri</name>
    <dbReference type="NCBI Taxonomy" id="10195"/>
    <lineage>
        <taxon>Eukaryota</taxon>
        <taxon>Metazoa</taxon>
        <taxon>Spiralia</taxon>
        <taxon>Gnathifera</taxon>
        <taxon>Rotifera</taxon>
        <taxon>Eurotatoria</taxon>
        <taxon>Monogononta</taxon>
        <taxon>Pseudotrocha</taxon>
        <taxon>Ploima</taxon>
        <taxon>Brachionidae</taxon>
        <taxon>Brachionus</taxon>
    </lineage>
</organism>
<name>A0A3M7SGZ2_BRAPC</name>
<reference evidence="1 2" key="1">
    <citation type="journal article" date="2018" name="Sci. Rep.">
        <title>Genomic signatures of local adaptation to the degree of environmental predictability in rotifers.</title>
        <authorList>
            <person name="Franch-Gras L."/>
            <person name="Hahn C."/>
            <person name="Garcia-Roger E.M."/>
            <person name="Carmona M.J."/>
            <person name="Serra M."/>
            <person name="Gomez A."/>
        </authorList>
    </citation>
    <scope>NUCLEOTIDE SEQUENCE [LARGE SCALE GENOMIC DNA]</scope>
    <source>
        <strain evidence="1">HYR1</strain>
    </source>
</reference>
<evidence type="ECO:0000313" key="1">
    <source>
        <dbReference type="EMBL" id="RNA34955.1"/>
    </source>
</evidence>
<comment type="caution">
    <text evidence="1">The sequence shown here is derived from an EMBL/GenBank/DDBJ whole genome shotgun (WGS) entry which is preliminary data.</text>
</comment>
<proteinExistence type="predicted"/>
<evidence type="ECO:0000313" key="2">
    <source>
        <dbReference type="Proteomes" id="UP000276133"/>
    </source>
</evidence>
<dbReference type="AlphaFoldDB" id="A0A3M7SGZ2"/>
<accession>A0A3M7SGZ2</accession>
<gene>
    <name evidence="1" type="ORF">BpHYR1_042226</name>
</gene>
<dbReference type="Proteomes" id="UP000276133">
    <property type="component" value="Unassembled WGS sequence"/>
</dbReference>
<keyword evidence="2" id="KW-1185">Reference proteome</keyword>
<dbReference type="EMBL" id="REGN01001394">
    <property type="protein sequence ID" value="RNA34955.1"/>
    <property type="molecule type" value="Genomic_DNA"/>
</dbReference>
<sequence length="171" mass="19290">MFVSSADFGMARIEISNYVSYVLSAGLKTGLLDRPFANDRSYSNGQSKRPVFSNENKRKLNRNVSTKCFNELKKEFQELLTQKLVENSKQAENVKQKLQEFVEKNANVGEAYVTSELTIREVLKSIPNGKSSCFANISGEILKITPYLFNIGIIKPIVKNFKSDPNDIVNL</sequence>
<protein>
    <submittedName>
        <fullName evidence="1">Uncharacterized protein</fullName>
    </submittedName>
</protein>